<dbReference type="FunFam" id="3.30.160.60:FF:000211">
    <property type="entry name" value="PR domain zinc finger protein 1"/>
    <property type="match status" value="1"/>
</dbReference>
<dbReference type="GO" id="GO:0001227">
    <property type="term" value="F:DNA-binding transcription repressor activity, RNA polymerase II-specific"/>
    <property type="evidence" value="ECO:0007669"/>
    <property type="project" value="InterPro"/>
</dbReference>
<feature type="domain" description="C2H2-type" evidence="24">
    <location>
        <begin position="650"/>
        <end position="677"/>
    </location>
</feature>
<evidence type="ECO:0000256" key="6">
    <source>
        <dbReference type="ARBA" id="ARBA00022679"/>
    </source>
</evidence>
<evidence type="ECO:0000256" key="7">
    <source>
        <dbReference type="ARBA" id="ARBA00022691"/>
    </source>
</evidence>
<keyword evidence="10 22" id="KW-0863">Zinc-finger</keyword>
<dbReference type="FunFam" id="3.30.160.60:FF:000833">
    <property type="entry name" value="PR domain zinc finger protein"/>
    <property type="match status" value="1"/>
</dbReference>
<keyword evidence="15" id="KW-1064">Adaptive immunity</keyword>
<feature type="compositionally biased region" description="Polar residues" evidence="23">
    <location>
        <begin position="795"/>
        <end position="804"/>
    </location>
</feature>
<dbReference type="InterPro" id="IPR016608">
    <property type="entry name" value="PRDM1"/>
</dbReference>
<dbReference type="CDD" id="cd19187">
    <property type="entry name" value="PR-SET_PRDM1"/>
    <property type="match status" value="1"/>
</dbReference>
<keyword evidence="16" id="KW-0804">Transcription</keyword>
<dbReference type="Proteomes" id="UP001152799">
    <property type="component" value="Chromosome 3"/>
</dbReference>
<sequence>MIGDTMDESIGSNNNTLDPSTISEEDFELHTTYIVPDLPVDRDVPNKAEATLPRNLILKPSNALSDAQGVWSTGYIPRGTRFGPLVGEIYAKDAVPTSANRKYFWRVQLREGFCRHSSKDSKIYKDNELFYYIDGYDISKANWMRYVNPAYSSESQNLIACQYKMNIYFYTIKPILPNQELLVWYCKEFAERLNYPLTGEQMLQRIRQQVQQSPEIMSSVTPPEPSAKDPHYEHQITPAEGSVRSDEGYHSNGYHDDAFQPPEDTSDTDSECNYVLDFSKKPEPKEIDMIQPATPEFLKNEYRKVKIKISKPYKSHKGESDNETEKDLSPIHETAVPEIATLAPRLMSPPIMVATDSPSATEVPNNKVAFYESDYKPLANGYIRYTPPTSSILENILLGNRTDSNNNNNSNNERQSNSVTPPPNSPTEMAYSYKKSHRYGTKPCSPDSSSNAHLEQAFAHSCATKNVDSTDEDHLYMTSEHLQAIQPNYYSTSYSPTEIPHHHNNAPSPNNNFNERPTSNVIVTNNCVINSNLTHHLLTPMTQYDSSNNRSPNSKSPDLRYDINVISSPLSPNGSRGYRSLPYPLKKKDGKMHYECNVCCKTFGQLSNLKVHLRTHSGERPFKCNVCTKSFTQLAHLQKHHLVHTGERPHECGICKKRFSSTSNLKTHLRLHSGQKPYACDFCPAKFTQFVHLKLHKRLHTNERPYICQECGKNYISASGLRTHWKTTSCKPNNIEEELNEAPSPNGFYDYSTSDGNLGLVEPQEEPPFLHHTSIEHIHAQPITITRPMTLIQNTSQRQTQNLAPNKETRPSVIESSQPHIIECT</sequence>
<evidence type="ECO:0000256" key="16">
    <source>
        <dbReference type="ARBA" id="ARBA00023163"/>
    </source>
</evidence>
<keyword evidence="8" id="KW-0479">Metal-binding</keyword>
<keyword evidence="4" id="KW-0399">Innate immunity</keyword>
<keyword evidence="6" id="KW-0808">Transferase</keyword>
<feature type="region of interest" description="Disordered" evidence="23">
    <location>
        <begin position="399"/>
        <end position="430"/>
    </location>
</feature>
<keyword evidence="9" id="KW-0677">Repeat</keyword>
<dbReference type="Gene3D" id="3.30.160.60">
    <property type="entry name" value="Classic Zinc Finger"/>
    <property type="match status" value="5"/>
</dbReference>
<dbReference type="FunFam" id="2.170.270.10:FF:000019">
    <property type="entry name" value="PR domain zinc finger protein 1"/>
    <property type="match status" value="1"/>
</dbReference>
<dbReference type="GO" id="GO:0008170">
    <property type="term" value="F:N-methyltransferase activity"/>
    <property type="evidence" value="ECO:0007669"/>
    <property type="project" value="UniProtKB-ARBA"/>
</dbReference>
<dbReference type="PIRSF" id="PIRSF013212">
    <property type="entry name" value="PRDM1"/>
    <property type="match status" value="1"/>
</dbReference>
<evidence type="ECO:0000256" key="22">
    <source>
        <dbReference type="PROSITE-ProRule" id="PRU00042"/>
    </source>
</evidence>
<feature type="domain" description="C2H2-type" evidence="24">
    <location>
        <begin position="706"/>
        <end position="727"/>
    </location>
</feature>
<dbReference type="PANTHER" id="PTHR16515">
    <property type="entry name" value="PR DOMAIN ZINC FINGER PROTEIN"/>
    <property type="match status" value="1"/>
</dbReference>
<evidence type="ECO:0000256" key="12">
    <source>
        <dbReference type="ARBA" id="ARBA00022859"/>
    </source>
</evidence>
<feature type="compositionally biased region" description="Polar residues" evidence="23">
    <location>
        <begin position="10"/>
        <end position="21"/>
    </location>
</feature>
<dbReference type="InterPro" id="IPR001214">
    <property type="entry name" value="SET_dom"/>
</dbReference>
<keyword evidence="3" id="KW-1017">Isopeptide bond</keyword>
<evidence type="ECO:0000256" key="5">
    <source>
        <dbReference type="ARBA" id="ARBA00022603"/>
    </source>
</evidence>
<dbReference type="InterPro" id="IPR036236">
    <property type="entry name" value="Znf_C2H2_sf"/>
</dbReference>
<dbReference type="EMBL" id="OU892279">
    <property type="protein sequence ID" value="CAH1128386.1"/>
    <property type="molecule type" value="Genomic_DNA"/>
</dbReference>
<dbReference type="GO" id="GO:0008270">
    <property type="term" value="F:zinc ion binding"/>
    <property type="evidence" value="ECO:0007669"/>
    <property type="project" value="UniProtKB-KW"/>
</dbReference>
<evidence type="ECO:0000256" key="1">
    <source>
        <dbReference type="ARBA" id="ARBA00004123"/>
    </source>
</evidence>
<evidence type="ECO:0000256" key="8">
    <source>
        <dbReference type="ARBA" id="ARBA00022723"/>
    </source>
</evidence>
<dbReference type="SUPFAM" id="SSF82199">
    <property type="entry name" value="SET domain"/>
    <property type="match status" value="1"/>
</dbReference>
<dbReference type="FunFam" id="3.30.160.60:FF:000262">
    <property type="entry name" value="PR domain zinc finger protein 1"/>
    <property type="match status" value="1"/>
</dbReference>
<dbReference type="GO" id="GO:0005737">
    <property type="term" value="C:cytoplasm"/>
    <property type="evidence" value="ECO:0007669"/>
    <property type="project" value="TreeGrafter"/>
</dbReference>
<dbReference type="SMART" id="SM00355">
    <property type="entry name" value="ZnF_C2H2"/>
    <property type="match status" value="5"/>
</dbReference>
<evidence type="ECO:0000256" key="23">
    <source>
        <dbReference type="SAM" id="MobiDB-lite"/>
    </source>
</evidence>
<dbReference type="GO" id="GO:0005634">
    <property type="term" value="C:nucleus"/>
    <property type="evidence" value="ECO:0007669"/>
    <property type="project" value="UniProtKB-SubCell"/>
</dbReference>
<feature type="domain" description="SET" evidence="25">
    <location>
        <begin position="54"/>
        <end position="186"/>
    </location>
</feature>
<keyword evidence="14" id="KW-0238">DNA-binding</keyword>
<keyword evidence="17" id="KW-0539">Nucleus</keyword>
<feature type="region of interest" description="Disordered" evidence="23">
    <location>
        <begin position="242"/>
        <end position="270"/>
    </location>
</feature>
<evidence type="ECO:0000256" key="4">
    <source>
        <dbReference type="ARBA" id="ARBA00022588"/>
    </source>
</evidence>
<dbReference type="Pfam" id="PF21549">
    <property type="entry name" value="PRDM2_PR"/>
    <property type="match status" value="1"/>
</dbReference>
<dbReference type="InterPro" id="IPR013087">
    <property type="entry name" value="Znf_C2H2_type"/>
</dbReference>
<feature type="domain" description="C2H2-type" evidence="24">
    <location>
        <begin position="594"/>
        <end position="621"/>
    </location>
</feature>
<evidence type="ECO:0000259" key="24">
    <source>
        <dbReference type="PROSITE" id="PS50157"/>
    </source>
</evidence>
<keyword evidence="5" id="KW-0489">Methyltransferase</keyword>
<keyword evidence="2" id="KW-0678">Repressor</keyword>
<evidence type="ECO:0000256" key="19">
    <source>
        <dbReference type="ARBA" id="ARBA00067594"/>
    </source>
</evidence>
<keyword evidence="11" id="KW-0862">Zinc</keyword>
<dbReference type="InterPro" id="IPR044413">
    <property type="entry name" value="PRDM1_PR-SET"/>
</dbReference>
<feature type="domain" description="C2H2-type" evidence="24">
    <location>
        <begin position="678"/>
        <end position="705"/>
    </location>
</feature>
<comment type="subunit">
    <text evidence="18">Interacts with PRMT5. Interacts with FBXO10. Interacts with FBXO11. Interacts with multiple nuclear sumoylation E3 ligases, including CBX4, PIAS1, PIAS2, PIAS3, PIAS4, PML and RNF4, but not RANBP2. Interacts with LDB1, SMARCD3 and SMARCC1. Interacts with EEIG1; following TNFSF11/RANKL stimulation in bone marrow-derived macrophages, the interaction promotes the binding of PRDM1/BLIMP1 to the gene promoter of IRF8.</text>
</comment>
<keyword evidence="27" id="KW-1185">Reference proteome</keyword>
<feature type="domain" description="C2H2-type" evidence="24">
    <location>
        <begin position="622"/>
        <end position="649"/>
    </location>
</feature>
<dbReference type="GO" id="GO:0002250">
    <property type="term" value="P:adaptive immune response"/>
    <property type="evidence" value="ECO:0007669"/>
    <property type="project" value="UniProtKB-KW"/>
</dbReference>
<keyword evidence="7" id="KW-0949">S-adenosyl-L-methionine</keyword>
<evidence type="ECO:0000313" key="26">
    <source>
        <dbReference type="EMBL" id="CAH1128386.1"/>
    </source>
</evidence>
<evidence type="ECO:0000256" key="11">
    <source>
        <dbReference type="ARBA" id="ARBA00022833"/>
    </source>
</evidence>
<dbReference type="GO" id="GO:0045087">
    <property type="term" value="P:innate immune response"/>
    <property type="evidence" value="ECO:0007669"/>
    <property type="project" value="UniProtKB-KW"/>
</dbReference>
<protein>
    <recommendedName>
        <fullName evidence="19">PR domain zinc finger protein 1</fullName>
    </recommendedName>
    <alternativeName>
        <fullName evidence="20">Beta-interferon gene positive regulatory domain I-binding factor</fullName>
    </alternativeName>
    <alternativeName>
        <fullName evidence="21">PR domain-containing protein 1</fullName>
    </alternativeName>
</protein>
<feature type="compositionally biased region" description="Low complexity" evidence="23">
    <location>
        <begin position="404"/>
        <end position="419"/>
    </location>
</feature>
<accession>A0A9P0DHG1</accession>
<dbReference type="AlphaFoldDB" id="A0A9P0DHG1"/>
<dbReference type="PROSITE" id="PS00028">
    <property type="entry name" value="ZINC_FINGER_C2H2_1"/>
    <property type="match status" value="4"/>
</dbReference>
<dbReference type="PANTHER" id="PTHR16515:SF59">
    <property type="entry name" value="PR DOMAIN ZINC FINGER PROTEIN 1"/>
    <property type="match status" value="1"/>
</dbReference>
<evidence type="ECO:0000256" key="9">
    <source>
        <dbReference type="ARBA" id="ARBA00022737"/>
    </source>
</evidence>
<keyword evidence="13" id="KW-0805">Transcription regulation</keyword>
<dbReference type="GO" id="GO:0008276">
    <property type="term" value="F:protein methyltransferase activity"/>
    <property type="evidence" value="ECO:0007669"/>
    <property type="project" value="UniProtKB-ARBA"/>
</dbReference>
<comment type="subcellular location">
    <subcellularLocation>
        <location evidence="1">Nucleus</location>
    </subcellularLocation>
</comment>
<dbReference type="OrthoDB" id="7327383at2759"/>
<evidence type="ECO:0000256" key="15">
    <source>
        <dbReference type="ARBA" id="ARBA00023130"/>
    </source>
</evidence>
<dbReference type="Pfam" id="PF00096">
    <property type="entry name" value="zf-C2H2"/>
    <property type="match status" value="4"/>
</dbReference>
<evidence type="ECO:0000256" key="10">
    <source>
        <dbReference type="ARBA" id="ARBA00022771"/>
    </source>
</evidence>
<reference evidence="26" key="1">
    <citation type="submission" date="2022-01" db="EMBL/GenBank/DDBJ databases">
        <authorList>
            <person name="King R."/>
        </authorList>
    </citation>
    <scope>NUCLEOTIDE SEQUENCE</scope>
</reference>
<dbReference type="GO" id="GO:0000978">
    <property type="term" value="F:RNA polymerase II cis-regulatory region sequence-specific DNA binding"/>
    <property type="evidence" value="ECO:0007669"/>
    <property type="project" value="TreeGrafter"/>
</dbReference>
<gene>
    <name evidence="26" type="ORF">CEUTPL_LOCUS7135</name>
</gene>
<name>A0A9P0DHG1_9CUCU</name>
<dbReference type="GO" id="GO:0032259">
    <property type="term" value="P:methylation"/>
    <property type="evidence" value="ECO:0007669"/>
    <property type="project" value="UniProtKB-KW"/>
</dbReference>
<evidence type="ECO:0000313" key="27">
    <source>
        <dbReference type="Proteomes" id="UP001152799"/>
    </source>
</evidence>
<dbReference type="GO" id="GO:0008757">
    <property type="term" value="F:S-adenosylmethionine-dependent methyltransferase activity"/>
    <property type="evidence" value="ECO:0007669"/>
    <property type="project" value="UniProtKB-ARBA"/>
</dbReference>
<dbReference type="SUPFAM" id="SSF57667">
    <property type="entry name" value="beta-beta-alpha zinc fingers"/>
    <property type="match status" value="3"/>
</dbReference>
<keyword evidence="12" id="KW-0391">Immunity</keyword>
<dbReference type="PROSITE" id="PS50280">
    <property type="entry name" value="SET"/>
    <property type="match status" value="1"/>
</dbReference>
<dbReference type="PROSITE" id="PS50157">
    <property type="entry name" value="ZINC_FINGER_C2H2_2"/>
    <property type="match status" value="5"/>
</dbReference>
<proteinExistence type="predicted"/>
<feature type="region of interest" description="Disordered" evidence="23">
    <location>
        <begin position="795"/>
        <end position="825"/>
    </location>
</feature>
<evidence type="ECO:0000256" key="3">
    <source>
        <dbReference type="ARBA" id="ARBA00022499"/>
    </source>
</evidence>
<dbReference type="InterPro" id="IPR046341">
    <property type="entry name" value="SET_dom_sf"/>
</dbReference>
<dbReference type="GO" id="GO:0045165">
    <property type="term" value="P:cell fate commitment"/>
    <property type="evidence" value="ECO:0007669"/>
    <property type="project" value="TreeGrafter"/>
</dbReference>
<feature type="compositionally biased region" description="Basic and acidic residues" evidence="23">
    <location>
        <begin position="243"/>
        <end position="258"/>
    </location>
</feature>
<dbReference type="FunFam" id="3.30.160.60:FF:000748">
    <property type="entry name" value="PR domain zinc finger protein"/>
    <property type="match status" value="1"/>
</dbReference>
<dbReference type="InterPro" id="IPR050331">
    <property type="entry name" value="Zinc_finger"/>
</dbReference>
<organism evidence="26 27">
    <name type="scientific">Ceutorhynchus assimilis</name>
    <name type="common">cabbage seed weevil</name>
    <dbReference type="NCBI Taxonomy" id="467358"/>
    <lineage>
        <taxon>Eukaryota</taxon>
        <taxon>Metazoa</taxon>
        <taxon>Ecdysozoa</taxon>
        <taxon>Arthropoda</taxon>
        <taxon>Hexapoda</taxon>
        <taxon>Insecta</taxon>
        <taxon>Pterygota</taxon>
        <taxon>Neoptera</taxon>
        <taxon>Endopterygota</taxon>
        <taxon>Coleoptera</taxon>
        <taxon>Polyphaga</taxon>
        <taxon>Cucujiformia</taxon>
        <taxon>Curculionidae</taxon>
        <taxon>Ceutorhynchinae</taxon>
        <taxon>Ceutorhynchus</taxon>
    </lineage>
</organism>
<evidence type="ECO:0000256" key="2">
    <source>
        <dbReference type="ARBA" id="ARBA00022491"/>
    </source>
</evidence>
<evidence type="ECO:0000256" key="13">
    <source>
        <dbReference type="ARBA" id="ARBA00023015"/>
    </source>
</evidence>
<feature type="region of interest" description="Disordered" evidence="23">
    <location>
        <begin position="1"/>
        <end position="21"/>
    </location>
</feature>
<evidence type="ECO:0000256" key="20">
    <source>
        <dbReference type="ARBA" id="ARBA00078797"/>
    </source>
</evidence>
<evidence type="ECO:0000256" key="17">
    <source>
        <dbReference type="ARBA" id="ARBA00023242"/>
    </source>
</evidence>
<dbReference type="FunFam" id="3.30.160.60:FF:000132">
    <property type="entry name" value="PR domain zinc finger protein 1"/>
    <property type="match status" value="1"/>
</dbReference>
<feature type="region of interest" description="Disordered" evidence="23">
    <location>
        <begin position="214"/>
        <end position="233"/>
    </location>
</feature>
<evidence type="ECO:0000259" key="25">
    <source>
        <dbReference type="PROSITE" id="PS50280"/>
    </source>
</evidence>
<dbReference type="Gene3D" id="2.170.270.10">
    <property type="entry name" value="SET domain"/>
    <property type="match status" value="1"/>
</dbReference>
<evidence type="ECO:0000256" key="18">
    <source>
        <dbReference type="ARBA" id="ARBA00063130"/>
    </source>
</evidence>
<dbReference type="SMART" id="SM00317">
    <property type="entry name" value="SET"/>
    <property type="match status" value="1"/>
</dbReference>
<evidence type="ECO:0000256" key="21">
    <source>
        <dbReference type="ARBA" id="ARBA00082169"/>
    </source>
</evidence>
<evidence type="ECO:0000256" key="14">
    <source>
        <dbReference type="ARBA" id="ARBA00023125"/>
    </source>
</evidence>